<dbReference type="PANTHER" id="PTHR48053:SF126">
    <property type="entry name" value="MDIS1-INTERACTING RECEPTOR LIKE KINASE 2-LIKE ISOFORM X1"/>
    <property type="match status" value="1"/>
</dbReference>
<evidence type="ECO:0000256" key="17">
    <source>
        <dbReference type="ARBA" id="ARBA00023136"/>
    </source>
</evidence>
<keyword evidence="18" id="KW-0675">Receptor</keyword>
<dbReference type="SUPFAM" id="SSF56112">
    <property type="entry name" value="Protein kinase-like (PK-like)"/>
    <property type="match status" value="1"/>
</dbReference>
<dbReference type="FunFam" id="1.10.510.10:FF:000445">
    <property type="entry name" value="MDIS1-interacting receptor like kinase 2"/>
    <property type="match status" value="1"/>
</dbReference>
<sequence>MPSSDSIYLVILVWITTIIIINHVGSANTSSVAKPQSPTLAQEAKALNQTLWWWWRRNEVTTSNLCMWDGIVCNDGGSVIEINLTYTIWYENAMSGKFNLNVVGRYQEVEFRNFSFSSFPNLVRFKLAGMGLYGSIPLEIGSVSKLTYLNLSGNSLSGELPLSLAKLTQLEKLDISFNQMSGPIPLQLGNLSSLVELYLAGNYFSGTTPSTLGLLTCLTHLDLHSNQINGTIPSEIYNLKNLTALHLGTNSLIGQISSKIGKLKNLVSLDLSNNTLTGPLFHTLTNLRSLVKLNLGGNNLFGPLPYELSRLTRLQYLNLSSNKLSGRISTNLENLVHLSVLDLSLNKLSGPLPTQLTNLYSLEQLLLSHNNLTGSIPRVAYPFKLTTIDLSHNLFSGEIPPQLGNLSFLQYLNLSHNNFTGNIPPNLVFRGEMDLSYNSLTGPLPEGFYDCFGPETIMGNKDLCYKINISGFSYCFGSPHSNIGSTSTKNAIKWIILPIVISFIFLLLGIVLPSRQKIIENTGSECKAKRNGDIFSIWNYDGNIAFEDIITATEDFDIRYCIGTGGYGSVYRAMLPSGKVIALKKLHHLESQEPAFDKSFRNEAKVLSKVRHRNIVKLYGYCLHKRCMFLVYEYMEKGSLFYAISNEVKAKELDWKKRVNIIKGIANALSYLHHDCIPTIIHRDLTTSNILLNSELEAFVADFGIARPLNPDSSNLTTLAGTYGYIAPELAYTMIVNEKCDVYSFGVVVLETAMGRHPGELISSLASSSAQHIMLKDVLDPRLSPHVNQTIAQNVVLVVTLALACLRSNPKSRPTMKHVSQEILVRKPPLPKPFYEISMWELMNQEIYLVDKN</sequence>
<dbReference type="GO" id="GO:0005524">
    <property type="term" value="F:ATP binding"/>
    <property type="evidence" value="ECO:0007669"/>
    <property type="project" value="UniProtKB-UniRule"/>
</dbReference>
<evidence type="ECO:0000256" key="18">
    <source>
        <dbReference type="ARBA" id="ARBA00023170"/>
    </source>
</evidence>
<dbReference type="EMBL" id="JAXUIC010000004">
    <property type="protein sequence ID" value="KAK4595084.1"/>
    <property type="molecule type" value="Genomic_DNA"/>
</dbReference>
<reference evidence="26 27" key="1">
    <citation type="journal article" date="2023" name="G3 (Bethesda)">
        <title>A haplotype-resolved chromosome-scale genome for Quercus rubra L. provides insights into the genetics of adaptive traits for red oak species.</title>
        <authorList>
            <person name="Kapoor B."/>
            <person name="Jenkins J."/>
            <person name="Schmutz J."/>
            <person name="Zhebentyayeva T."/>
            <person name="Kuelheim C."/>
            <person name="Coggeshall M."/>
            <person name="Heim C."/>
            <person name="Lasky J.R."/>
            <person name="Leites L."/>
            <person name="Islam-Faridi N."/>
            <person name="Romero-Severson J."/>
            <person name="DeLeo V.L."/>
            <person name="Lucas S.M."/>
            <person name="Lazic D."/>
            <person name="Gailing O."/>
            <person name="Carlson J."/>
            <person name="Staton M."/>
        </authorList>
    </citation>
    <scope>NUCLEOTIDE SEQUENCE [LARGE SCALE GENOMIC DNA]</scope>
    <source>
        <strain evidence="26">Pseudo-F2</strain>
    </source>
</reference>
<keyword evidence="16 24" id="KW-1133">Transmembrane helix</keyword>
<dbReference type="FunFam" id="3.80.10.10:FF:000095">
    <property type="entry name" value="LRR receptor-like serine/threonine-protein kinase GSO1"/>
    <property type="match status" value="1"/>
</dbReference>
<organism evidence="26 27">
    <name type="scientific">Quercus rubra</name>
    <name type="common">Northern red oak</name>
    <name type="synonym">Quercus borealis</name>
    <dbReference type="NCBI Taxonomy" id="3512"/>
    <lineage>
        <taxon>Eukaryota</taxon>
        <taxon>Viridiplantae</taxon>
        <taxon>Streptophyta</taxon>
        <taxon>Embryophyta</taxon>
        <taxon>Tracheophyta</taxon>
        <taxon>Spermatophyta</taxon>
        <taxon>Magnoliopsida</taxon>
        <taxon>eudicotyledons</taxon>
        <taxon>Gunneridae</taxon>
        <taxon>Pentapetalae</taxon>
        <taxon>rosids</taxon>
        <taxon>fabids</taxon>
        <taxon>Fagales</taxon>
        <taxon>Fagaceae</taxon>
        <taxon>Quercus</taxon>
    </lineage>
</organism>
<dbReference type="Pfam" id="PF00069">
    <property type="entry name" value="Pkinase"/>
    <property type="match status" value="1"/>
</dbReference>
<comment type="similarity">
    <text evidence="20">Belongs to the polygalacturonase-inhibiting protein family.</text>
</comment>
<evidence type="ECO:0000256" key="15">
    <source>
        <dbReference type="ARBA" id="ARBA00022840"/>
    </source>
</evidence>
<dbReference type="Pfam" id="PF23598">
    <property type="entry name" value="LRR_14"/>
    <property type="match status" value="1"/>
</dbReference>
<dbReference type="SMART" id="SM00365">
    <property type="entry name" value="LRR_SD22"/>
    <property type="match status" value="5"/>
</dbReference>
<dbReference type="EC" id="2.7.11.1" evidence="4"/>
<feature type="binding site" evidence="23">
    <location>
        <position position="584"/>
    </location>
    <ligand>
        <name>ATP</name>
        <dbReference type="ChEBI" id="CHEBI:30616"/>
    </ligand>
</feature>
<proteinExistence type="inferred from homology"/>
<evidence type="ECO:0000256" key="19">
    <source>
        <dbReference type="ARBA" id="ARBA00023180"/>
    </source>
</evidence>
<dbReference type="InterPro" id="IPR017441">
    <property type="entry name" value="Protein_kinase_ATP_BS"/>
</dbReference>
<keyword evidence="12" id="KW-0677">Repeat</keyword>
<evidence type="ECO:0000256" key="21">
    <source>
        <dbReference type="ARBA" id="ARBA00047899"/>
    </source>
</evidence>
<dbReference type="FunFam" id="3.80.10.10:FF:000400">
    <property type="entry name" value="Nuclear pore complex protein NUP107"/>
    <property type="match status" value="1"/>
</dbReference>
<evidence type="ECO:0000256" key="5">
    <source>
        <dbReference type="ARBA" id="ARBA00022512"/>
    </source>
</evidence>
<evidence type="ECO:0000256" key="8">
    <source>
        <dbReference type="ARBA" id="ARBA00022614"/>
    </source>
</evidence>
<evidence type="ECO:0000256" key="16">
    <source>
        <dbReference type="ARBA" id="ARBA00022989"/>
    </source>
</evidence>
<feature type="transmembrane region" description="Helical" evidence="24">
    <location>
        <begin position="7"/>
        <end position="25"/>
    </location>
</feature>
<dbReference type="PROSITE" id="PS00109">
    <property type="entry name" value="PROTEIN_KINASE_TYR"/>
    <property type="match status" value="1"/>
</dbReference>
<keyword evidence="17 24" id="KW-0472">Membrane</keyword>
<evidence type="ECO:0000256" key="14">
    <source>
        <dbReference type="ARBA" id="ARBA00022777"/>
    </source>
</evidence>
<evidence type="ECO:0000256" key="11">
    <source>
        <dbReference type="ARBA" id="ARBA00022729"/>
    </source>
</evidence>
<evidence type="ECO:0000256" key="13">
    <source>
        <dbReference type="ARBA" id="ARBA00022741"/>
    </source>
</evidence>
<keyword evidence="7" id="KW-0597">Phosphoprotein</keyword>
<dbReference type="SMART" id="SM00369">
    <property type="entry name" value="LRR_TYP"/>
    <property type="match status" value="7"/>
</dbReference>
<dbReference type="InterPro" id="IPR032675">
    <property type="entry name" value="LRR_dom_sf"/>
</dbReference>
<dbReference type="Proteomes" id="UP001324115">
    <property type="component" value="Unassembled WGS sequence"/>
</dbReference>
<evidence type="ECO:0000256" key="1">
    <source>
        <dbReference type="ARBA" id="ARBA00004191"/>
    </source>
</evidence>
<evidence type="ECO:0000256" key="22">
    <source>
        <dbReference type="ARBA" id="ARBA00048679"/>
    </source>
</evidence>
<dbReference type="InterPro" id="IPR055414">
    <property type="entry name" value="LRR_R13L4/SHOC2-like"/>
</dbReference>
<keyword evidence="9" id="KW-0808">Transferase</keyword>
<dbReference type="PANTHER" id="PTHR48053">
    <property type="entry name" value="LEUCINE RICH REPEAT FAMILY PROTEIN, EXPRESSED"/>
    <property type="match status" value="1"/>
</dbReference>
<keyword evidence="8" id="KW-0433">Leucine-rich repeat</keyword>
<keyword evidence="13 23" id="KW-0547">Nucleotide-binding</keyword>
<comment type="subcellular location">
    <subcellularLocation>
        <location evidence="2">Cell membrane</location>
    </subcellularLocation>
    <subcellularLocation>
        <location evidence="3">Membrane</location>
        <topology evidence="3">Single-pass type I membrane protein</topology>
    </subcellularLocation>
    <subcellularLocation>
        <location evidence="1">Secreted</location>
        <location evidence="1">Cell wall</location>
    </subcellularLocation>
</comment>
<dbReference type="Gene3D" id="3.80.10.10">
    <property type="entry name" value="Ribonuclease Inhibitor"/>
    <property type="match status" value="4"/>
</dbReference>
<evidence type="ECO:0000256" key="3">
    <source>
        <dbReference type="ARBA" id="ARBA00004479"/>
    </source>
</evidence>
<evidence type="ECO:0000256" key="9">
    <source>
        <dbReference type="ARBA" id="ARBA00022679"/>
    </source>
</evidence>
<dbReference type="GO" id="GO:0099402">
    <property type="term" value="P:plant organ development"/>
    <property type="evidence" value="ECO:0007669"/>
    <property type="project" value="UniProtKB-ARBA"/>
</dbReference>
<evidence type="ECO:0000256" key="6">
    <source>
        <dbReference type="ARBA" id="ARBA00022527"/>
    </source>
</evidence>
<protein>
    <recommendedName>
        <fullName evidence="4">non-specific serine/threonine protein kinase</fullName>
        <ecNumber evidence="4">2.7.11.1</ecNumber>
    </recommendedName>
</protein>
<keyword evidence="27" id="KW-1185">Reference proteome</keyword>
<keyword evidence="10 24" id="KW-0812">Transmembrane</keyword>
<evidence type="ECO:0000313" key="27">
    <source>
        <dbReference type="Proteomes" id="UP001324115"/>
    </source>
</evidence>
<dbReference type="GO" id="GO:0004674">
    <property type="term" value="F:protein serine/threonine kinase activity"/>
    <property type="evidence" value="ECO:0007669"/>
    <property type="project" value="UniProtKB-KW"/>
</dbReference>
<dbReference type="InterPro" id="IPR001611">
    <property type="entry name" value="Leu-rich_rpt"/>
</dbReference>
<dbReference type="GO" id="GO:0005886">
    <property type="term" value="C:plasma membrane"/>
    <property type="evidence" value="ECO:0007669"/>
    <property type="project" value="UniProtKB-SubCell"/>
</dbReference>
<evidence type="ECO:0000256" key="20">
    <source>
        <dbReference type="ARBA" id="ARBA00038043"/>
    </source>
</evidence>
<keyword evidence="15 23" id="KW-0067">ATP-binding</keyword>
<dbReference type="PRINTS" id="PR00019">
    <property type="entry name" value="LEURICHRPT"/>
</dbReference>
<accession>A0AAN7FPF1</accession>
<feature type="transmembrane region" description="Helical" evidence="24">
    <location>
        <begin position="491"/>
        <end position="512"/>
    </location>
</feature>
<gene>
    <name evidence="26" type="ORF">RGQ29_018727</name>
</gene>
<evidence type="ECO:0000256" key="12">
    <source>
        <dbReference type="ARBA" id="ARBA00022737"/>
    </source>
</evidence>
<evidence type="ECO:0000256" key="7">
    <source>
        <dbReference type="ARBA" id="ARBA00022553"/>
    </source>
</evidence>
<dbReference type="Gene3D" id="1.10.510.10">
    <property type="entry name" value="Transferase(Phosphotransferase) domain 1"/>
    <property type="match status" value="1"/>
</dbReference>
<evidence type="ECO:0000256" key="10">
    <source>
        <dbReference type="ARBA" id="ARBA00022692"/>
    </source>
</evidence>
<keyword evidence="6" id="KW-0723">Serine/threonine-protein kinase</keyword>
<dbReference type="InterPro" id="IPR051716">
    <property type="entry name" value="Plant_RL_S/T_kinase"/>
</dbReference>
<evidence type="ECO:0000256" key="4">
    <source>
        <dbReference type="ARBA" id="ARBA00012513"/>
    </source>
</evidence>
<dbReference type="PROSITE" id="PS00107">
    <property type="entry name" value="PROTEIN_KINASE_ATP"/>
    <property type="match status" value="1"/>
</dbReference>
<dbReference type="InterPro" id="IPR000719">
    <property type="entry name" value="Prot_kinase_dom"/>
</dbReference>
<dbReference type="Gene3D" id="3.30.200.20">
    <property type="entry name" value="Phosphorylase Kinase, domain 1"/>
    <property type="match status" value="1"/>
</dbReference>
<dbReference type="SUPFAM" id="SSF52047">
    <property type="entry name" value="RNI-like"/>
    <property type="match status" value="1"/>
</dbReference>
<keyword evidence="5" id="KW-0134">Cell wall</keyword>
<dbReference type="AlphaFoldDB" id="A0AAN7FPF1"/>
<keyword evidence="14" id="KW-0418">Kinase</keyword>
<comment type="catalytic activity">
    <reaction evidence="22">
        <text>L-seryl-[protein] + ATP = O-phospho-L-seryl-[protein] + ADP + H(+)</text>
        <dbReference type="Rhea" id="RHEA:17989"/>
        <dbReference type="Rhea" id="RHEA-COMP:9863"/>
        <dbReference type="Rhea" id="RHEA-COMP:11604"/>
        <dbReference type="ChEBI" id="CHEBI:15378"/>
        <dbReference type="ChEBI" id="CHEBI:29999"/>
        <dbReference type="ChEBI" id="CHEBI:30616"/>
        <dbReference type="ChEBI" id="CHEBI:83421"/>
        <dbReference type="ChEBI" id="CHEBI:456216"/>
        <dbReference type="EC" id="2.7.11.1"/>
    </reaction>
</comment>
<dbReference type="InterPro" id="IPR008266">
    <property type="entry name" value="Tyr_kinase_AS"/>
</dbReference>
<dbReference type="Pfam" id="PF00560">
    <property type="entry name" value="LRR_1"/>
    <property type="match status" value="7"/>
</dbReference>
<feature type="domain" description="Protein kinase" evidence="25">
    <location>
        <begin position="556"/>
        <end position="835"/>
    </location>
</feature>
<comment type="caution">
    <text evidence="26">The sequence shown here is derived from an EMBL/GenBank/DDBJ whole genome shotgun (WGS) entry which is preliminary data.</text>
</comment>
<evidence type="ECO:0000256" key="2">
    <source>
        <dbReference type="ARBA" id="ARBA00004236"/>
    </source>
</evidence>
<evidence type="ECO:0000313" key="26">
    <source>
        <dbReference type="EMBL" id="KAK4595084.1"/>
    </source>
</evidence>
<dbReference type="FunFam" id="3.30.200.20:FF:000309">
    <property type="entry name" value="Leucine-rich repeat receptor protein kinase MSP1"/>
    <property type="match status" value="1"/>
</dbReference>
<evidence type="ECO:0000259" key="25">
    <source>
        <dbReference type="PROSITE" id="PS50011"/>
    </source>
</evidence>
<keyword evidence="19" id="KW-0325">Glycoprotein</keyword>
<evidence type="ECO:0000256" key="23">
    <source>
        <dbReference type="PROSITE-ProRule" id="PRU10141"/>
    </source>
</evidence>
<dbReference type="PROSITE" id="PS50011">
    <property type="entry name" value="PROTEIN_KINASE_DOM"/>
    <property type="match status" value="1"/>
</dbReference>
<name>A0AAN7FPF1_QUERU</name>
<dbReference type="InterPro" id="IPR003591">
    <property type="entry name" value="Leu-rich_rpt_typical-subtyp"/>
</dbReference>
<keyword evidence="11" id="KW-0732">Signal</keyword>
<comment type="catalytic activity">
    <reaction evidence="21">
        <text>L-threonyl-[protein] + ATP = O-phospho-L-threonyl-[protein] + ADP + H(+)</text>
        <dbReference type="Rhea" id="RHEA:46608"/>
        <dbReference type="Rhea" id="RHEA-COMP:11060"/>
        <dbReference type="Rhea" id="RHEA-COMP:11605"/>
        <dbReference type="ChEBI" id="CHEBI:15378"/>
        <dbReference type="ChEBI" id="CHEBI:30013"/>
        <dbReference type="ChEBI" id="CHEBI:30616"/>
        <dbReference type="ChEBI" id="CHEBI:61977"/>
        <dbReference type="ChEBI" id="CHEBI:456216"/>
        <dbReference type="EC" id="2.7.11.1"/>
    </reaction>
</comment>
<evidence type="ECO:0000256" key="24">
    <source>
        <dbReference type="SAM" id="Phobius"/>
    </source>
</evidence>
<keyword evidence="5" id="KW-0964">Secreted</keyword>
<dbReference type="GO" id="GO:0009653">
    <property type="term" value="P:anatomical structure morphogenesis"/>
    <property type="evidence" value="ECO:0007669"/>
    <property type="project" value="UniProtKB-ARBA"/>
</dbReference>
<dbReference type="InterPro" id="IPR011009">
    <property type="entry name" value="Kinase-like_dom_sf"/>
</dbReference>